<evidence type="ECO:0000256" key="9">
    <source>
        <dbReference type="ARBA" id="ARBA00022927"/>
    </source>
</evidence>
<dbReference type="GO" id="GO:0005829">
    <property type="term" value="C:cytosol"/>
    <property type="evidence" value="ECO:0007669"/>
    <property type="project" value="TreeGrafter"/>
</dbReference>
<dbReference type="Pfam" id="PF00069">
    <property type="entry name" value="Pkinase"/>
    <property type="match status" value="1"/>
</dbReference>
<evidence type="ECO:0000256" key="2">
    <source>
        <dbReference type="ARBA" id="ARBA00012513"/>
    </source>
</evidence>
<dbReference type="GO" id="GO:0010506">
    <property type="term" value="P:regulation of autophagy"/>
    <property type="evidence" value="ECO:0007669"/>
    <property type="project" value="InterPro"/>
</dbReference>
<evidence type="ECO:0000256" key="1">
    <source>
        <dbReference type="ARBA" id="ARBA00004623"/>
    </source>
</evidence>
<evidence type="ECO:0000313" key="16">
    <source>
        <dbReference type="Proteomes" id="UP001302676"/>
    </source>
</evidence>
<dbReference type="SMART" id="SM00220">
    <property type="entry name" value="S_TKc"/>
    <property type="match status" value="1"/>
</dbReference>
<evidence type="ECO:0000259" key="14">
    <source>
        <dbReference type="PROSITE" id="PS50011"/>
    </source>
</evidence>
<dbReference type="GO" id="GO:0034045">
    <property type="term" value="C:phagophore assembly site membrane"/>
    <property type="evidence" value="ECO:0007669"/>
    <property type="project" value="UniProtKB-SubCell"/>
</dbReference>
<evidence type="ECO:0000256" key="3">
    <source>
        <dbReference type="ARBA" id="ARBA00022448"/>
    </source>
</evidence>
<dbReference type="PANTHER" id="PTHR24348">
    <property type="entry name" value="SERINE/THREONINE-PROTEIN KINASE UNC-51-RELATED"/>
    <property type="match status" value="1"/>
</dbReference>
<evidence type="ECO:0000256" key="13">
    <source>
        <dbReference type="ARBA" id="ARBA00048679"/>
    </source>
</evidence>
<comment type="caution">
    <text evidence="15">The sequence shown here is derived from an EMBL/GenBank/DDBJ whole genome shotgun (WGS) entry which is preliminary data.</text>
</comment>
<reference evidence="15" key="2">
    <citation type="submission" date="2023-05" db="EMBL/GenBank/DDBJ databases">
        <authorList>
            <consortium name="Lawrence Berkeley National Laboratory"/>
            <person name="Steindorff A."/>
            <person name="Hensen N."/>
            <person name="Bonometti L."/>
            <person name="Westerberg I."/>
            <person name="Brannstrom I.O."/>
            <person name="Guillou S."/>
            <person name="Cros-Aarteil S."/>
            <person name="Calhoun S."/>
            <person name="Haridas S."/>
            <person name="Kuo A."/>
            <person name="Mondo S."/>
            <person name="Pangilinan J."/>
            <person name="Riley R."/>
            <person name="Labutti K."/>
            <person name="Andreopoulos B."/>
            <person name="Lipzen A."/>
            <person name="Chen C."/>
            <person name="Yanf M."/>
            <person name="Daum C."/>
            <person name="Ng V."/>
            <person name="Clum A."/>
            <person name="Ohm R."/>
            <person name="Martin F."/>
            <person name="Silar P."/>
            <person name="Natvig D."/>
            <person name="Lalanne C."/>
            <person name="Gautier V."/>
            <person name="Ament-Velasquez S.L."/>
            <person name="Kruys A."/>
            <person name="Hutchinson M.I."/>
            <person name="Powell A.J."/>
            <person name="Barry K."/>
            <person name="Miller A.N."/>
            <person name="Grigoriev I.V."/>
            <person name="Debuchy R."/>
            <person name="Gladieux P."/>
            <person name="Thoren M.H."/>
            <person name="Johannesson H."/>
        </authorList>
    </citation>
    <scope>NUCLEOTIDE SEQUENCE</scope>
    <source>
        <strain evidence="15">CBS 141.50</strain>
    </source>
</reference>
<proteinExistence type="predicted"/>
<dbReference type="Gene3D" id="1.10.510.10">
    <property type="entry name" value="Transferase(Phosphotransferase) domain 1"/>
    <property type="match status" value="1"/>
</dbReference>
<comment type="catalytic activity">
    <reaction evidence="13">
        <text>L-seryl-[protein] + ATP = O-phospho-L-seryl-[protein] + ADP + H(+)</text>
        <dbReference type="Rhea" id="RHEA:17989"/>
        <dbReference type="Rhea" id="RHEA-COMP:9863"/>
        <dbReference type="Rhea" id="RHEA-COMP:11604"/>
        <dbReference type="ChEBI" id="CHEBI:15378"/>
        <dbReference type="ChEBI" id="CHEBI:29999"/>
        <dbReference type="ChEBI" id="CHEBI:30616"/>
        <dbReference type="ChEBI" id="CHEBI:83421"/>
        <dbReference type="ChEBI" id="CHEBI:456216"/>
        <dbReference type="EC" id="2.7.11.1"/>
    </reaction>
</comment>
<dbReference type="GO" id="GO:0034727">
    <property type="term" value="P:piecemeal microautophagy of the nucleus"/>
    <property type="evidence" value="ECO:0007669"/>
    <property type="project" value="TreeGrafter"/>
</dbReference>
<sequence>MGGVNSNLFTFILVWHHTGAEFKAKLDERQRATLNLNPRLAPTVLCEPGAISSFRVQTRIHTGGFPKTKPKWQGGELFALGRSGEVYKSRDIYTGDLMAEKFLRGPTGEMEYPGWRLRLKGEIEILARSTHPHIVEFLEYFEADVGCSIFMALQEGSLASLSFPNPQLDSRVCQLFIKHTLLALQYLAANDIIHRDVKPDNILYTMRNGAPHFQLADFGSSMYQADRDDYCGTPVYAALEIYYRMKQTPKADIWSLFVTIAEVLNAVWEVACSPGLTNIQDMAHGQAEERPSAAELLNRLADQLEGDPYTPEVEMMDMVSTFSS</sequence>
<accession>A0AAN6ZQC8</accession>
<evidence type="ECO:0000313" key="15">
    <source>
        <dbReference type="EMBL" id="KAK4146408.1"/>
    </source>
</evidence>
<comment type="catalytic activity">
    <reaction evidence="12">
        <text>L-threonyl-[protein] + ATP = O-phospho-L-threonyl-[protein] + ADP + H(+)</text>
        <dbReference type="Rhea" id="RHEA:46608"/>
        <dbReference type="Rhea" id="RHEA-COMP:11060"/>
        <dbReference type="Rhea" id="RHEA-COMP:11605"/>
        <dbReference type="ChEBI" id="CHEBI:15378"/>
        <dbReference type="ChEBI" id="CHEBI:30013"/>
        <dbReference type="ChEBI" id="CHEBI:30616"/>
        <dbReference type="ChEBI" id="CHEBI:61977"/>
        <dbReference type="ChEBI" id="CHEBI:456216"/>
        <dbReference type="EC" id="2.7.11.1"/>
    </reaction>
</comment>
<keyword evidence="3" id="KW-0813">Transport</keyword>
<evidence type="ECO:0000256" key="12">
    <source>
        <dbReference type="ARBA" id="ARBA00047899"/>
    </source>
</evidence>
<keyword evidence="7 15" id="KW-0418">Kinase</keyword>
<protein>
    <recommendedName>
        <fullName evidence="2">non-specific serine/threonine protein kinase</fullName>
        <ecNumber evidence="2">2.7.11.1</ecNumber>
    </recommendedName>
    <alternativeName>
        <fullName evidence="11">Autophagy-related protein 1</fullName>
    </alternativeName>
</protein>
<comment type="subcellular location">
    <subcellularLocation>
        <location evidence="1">Preautophagosomal structure membrane</location>
        <topology evidence="1">Peripheral membrane protein</topology>
    </subcellularLocation>
</comment>
<dbReference type="GO" id="GO:0015031">
    <property type="term" value="P:protein transport"/>
    <property type="evidence" value="ECO:0007669"/>
    <property type="project" value="UniProtKB-KW"/>
</dbReference>
<keyword evidence="9" id="KW-0653">Protein transport</keyword>
<dbReference type="GO" id="GO:0000045">
    <property type="term" value="P:autophagosome assembly"/>
    <property type="evidence" value="ECO:0007669"/>
    <property type="project" value="TreeGrafter"/>
</dbReference>
<name>A0AAN6ZQC8_9PEZI</name>
<keyword evidence="6" id="KW-0547">Nucleotide-binding</keyword>
<evidence type="ECO:0000256" key="11">
    <source>
        <dbReference type="ARBA" id="ARBA00030237"/>
    </source>
</evidence>
<keyword evidence="16" id="KW-1185">Reference proteome</keyword>
<dbReference type="EMBL" id="MU853561">
    <property type="protein sequence ID" value="KAK4146408.1"/>
    <property type="molecule type" value="Genomic_DNA"/>
</dbReference>
<dbReference type="GO" id="GO:0005524">
    <property type="term" value="F:ATP binding"/>
    <property type="evidence" value="ECO:0007669"/>
    <property type="project" value="UniProtKB-KW"/>
</dbReference>
<dbReference type="InterPro" id="IPR008271">
    <property type="entry name" value="Ser/Thr_kinase_AS"/>
</dbReference>
<evidence type="ECO:0000256" key="7">
    <source>
        <dbReference type="ARBA" id="ARBA00022777"/>
    </source>
</evidence>
<dbReference type="PROSITE" id="PS50011">
    <property type="entry name" value="PROTEIN_KINASE_DOM"/>
    <property type="match status" value="1"/>
</dbReference>
<evidence type="ECO:0000256" key="8">
    <source>
        <dbReference type="ARBA" id="ARBA00022840"/>
    </source>
</evidence>
<evidence type="ECO:0000256" key="6">
    <source>
        <dbReference type="ARBA" id="ARBA00022741"/>
    </source>
</evidence>
<keyword evidence="10" id="KW-0072">Autophagy</keyword>
<dbReference type="GO" id="GO:0004674">
    <property type="term" value="F:protein serine/threonine kinase activity"/>
    <property type="evidence" value="ECO:0007669"/>
    <property type="project" value="UniProtKB-KW"/>
</dbReference>
<dbReference type="GeneID" id="87816248"/>
<evidence type="ECO:0000256" key="5">
    <source>
        <dbReference type="ARBA" id="ARBA00022679"/>
    </source>
</evidence>
<dbReference type="AlphaFoldDB" id="A0AAN6ZQC8"/>
<evidence type="ECO:0000256" key="10">
    <source>
        <dbReference type="ARBA" id="ARBA00023006"/>
    </source>
</evidence>
<dbReference type="EC" id="2.7.11.1" evidence="2"/>
<dbReference type="PROSITE" id="PS00108">
    <property type="entry name" value="PROTEIN_KINASE_ST"/>
    <property type="match status" value="1"/>
</dbReference>
<keyword evidence="4" id="KW-0723">Serine/threonine-protein kinase</keyword>
<dbReference type="GO" id="GO:0042594">
    <property type="term" value="P:response to starvation"/>
    <property type="evidence" value="ECO:0007669"/>
    <property type="project" value="TreeGrafter"/>
</dbReference>
<organism evidence="15 16">
    <name type="scientific">Dichotomopilus funicola</name>
    <dbReference type="NCBI Taxonomy" id="1934379"/>
    <lineage>
        <taxon>Eukaryota</taxon>
        <taxon>Fungi</taxon>
        <taxon>Dikarya</taxon>
        <taxon>Ascomycota</taxon>
        <taxon>Pezizomycotina</taxon>
        <taxon>Sordariomycetes</taxon>
        <taxon>Sordariomycetidae</taxon>
        <taxon>Sordariales</taxon>
        <taxon>Chaetomiaceae</taxon>
        <taxon>Dichotomopilus</taxon>
    </lineage>
</organism>
<dbReference type="GO" id="GO:0061709">
    <property type="term" value="P:reticulophagy"/>
    <property type="evidence" value="ECO:0007669"/>
    <property type="project" value="TreeGrafter"/>
</dbReference>
<reference evidence="15" key="1">
    <citation type="journal article" date="2023" name="Mol. Phylogenet. Evol.">
        <title>Genome-scale phylogeny and comparative genomics of the fungal order Sordariales.</title>
        <authorList>
            <person name="Hensen N."/>
            <person name="Bonometti L."/>
            <person name="Westerberg I."/>
            <person name="Brannstrom I.O."/>
            <person name="Guillou S."/>
            <person name="Cros-Aarteil S."/>
            <person name="Calhoun S."/>
            <person name="Haridas S."/>
            <person name="Kuo A."/>
            <person name="Mondo S."/>
            <person name="Pangilinan J."/>
            <person name="Riley R."/>
            <person name="LaButti K."/>
            <person name="Andreopoulos B."/>
            <person name="Lipzen A."/>
            <person name="Chen C."/>
            <person name="Yan M."/>
            <person name="Daum C."/>
            <person name="Ng V."/>
            <person name="Clum A."/>
            <person name="Steindorff A."/>
            <person name="Ohm R.A."/>
            <person name="Martin F."/>
            <person name="Silar P."/>
            <person name="Natvig D.O."/>
            <person name="Lalanne C."/>
            <person name="Gautier V."/>
            <person name="Ament-Velasquez S.L."/>
            <person name="Kruys A."/>
            <person name="Hutchinson M.I."/>
            <person name="Powell A.J."/>
            <person name="Barry K."/>
            <person name="Miller A.N."/>
            <person name="Grigoriev I.V."/>
            <person name="Debuchy R."/>
            <person name="Gladieux P."/>
            <person name="Hiltunen Thoren M."/>
            <person name="Johannesson H."/>
        </authorList>
    </citation>
    <scope>NUCLEOTIDE SEQUENCE</scope>
    <source>
        <strain evidence="15">CBS 141.50</strain>
    </source>
</reference>
<feature type="domain" description="Protein kinase" evidence="14">
    <location>
        <begin position="72"/>
        <end position="324"/>
    </location>
</feature>
<dbReference type="InterPro" id="IPR000719">
    <property type="entry name" value="Prot_kinase_dom"/>
</dbReference>
<dbReference type="InterPro" id="IPR011009">
    <property type="entry name" value="Kinase-like_dom_sf"/>
</dbReference>
<dbReference type="GO" id="GO:0005776">
    <property type="term" value="C:autophagosome"/>
    <property type="evidence" value="ECO:0007669"/>
    <property type="project" value="TreeGrafter"/>
</dbReference>
<keyword evidence="5" id="KW-0808">Transferase</keyword>
<evidence type="ECO:0000256" key="4">
    <source>
        <dbReference type="ARBA" id="ARBA00022527"/>
    </source>
</evidence>
<dbReference type="GO" id="GO:0000422">
    <property type="term" value="P:autophagy of mitochondrion"/>
    <property type="evidence" value="ECO:0007669"/>
    <property type="project" value="TreeGrafter"/>
</dbReference>
<dbReference type="RefSeq" id="XP_062639779.1">
    <property type="nucleotide sequence ID" value="XM_062779635.1"/>
</dbReference>
<dbReference type="InterPro" id="IPR045269">
    <property type="entry name" value="Atg1-like"/>
</dbReference>
<dbReference type="SUPFAM" id="SSF56112">
    <property type="entry name" value="Protein kinase-like (PK-like)"/>
    <property type="match status" value="1"/>
</dbReference>
<dbReference type="Proteomes" id="UP001302676">
    <property type="component" value="Unassembled WGS sequence"/>
</dbReference>
<dbReference type="PANTHER" id="PTHR24348:SF22">
    <property type="entry name" value="NON-SPECIFIC SERINE_THREONINE PROTEIN KINASE"/>
    <property type="match status" value="1"/>
</dbReference>
<keyword evidence="8" id="KW-0067">ATP-binding</keyword>
<gene>
    <name evidence="15" type="ORF">C8A04DRAFT_25629</name>
</gene>